<organism evidence="8 9">
    <name type="scientific">Sphagnum jensenii</name>
    <dbReference type="NCBI Taxonomy" id="128206"/>
    <lineage>
        <taxon>Eukaryota</taxon>
        <taxon>Viridiplantae</taxon>
        <taxon>Streptophyta</taxon>
        <taxon>Embryophyta</taxon>
        <taxon>Bryophyta</taxon>
        <taxon>Sphagnophytina</taxon>
        <taxon>Sphagnopsida</taxon>
        <taxon>Sphagnales</taxon>
        <taxon>Sphagnaceae</taxon>
        <taxon>Sphagnum</taxon>
    </lineage>
</organism>
<accession>A0ABP1BXV7</accession>
<dbReference type="EC" id="2.7.4.3" evidence="3"/>
<evidence type="ECO:0000256" key="2">
    <source>
        <dbReference type="ARBA" id="ARBA00007220"/>
    </source>
</evidence>
<keyword evidence="9" id="KW-1185">Reference proteome</keyword>
<evidence type="ECO:0000313" key="9">
    <source>
        <dbReference type="Proteomes" id="UP001497522"/>
    </source>
</evidence>
<evidence type="ECO:0000256" key="1">
    <source>
        <dbReference type="ARBA" id="ARBA00000582"/>
    </source>
</evidence>
<evidence type="ECO:0000256" key="4">
    <source>
        <dbReference type="ARBA" id="ARBA00022679"/>
    </source>
</evidence>
<evidence type="ECO:0000313" key="8">
    <source>
        <dbReference type="EMBL" id="CAK9881274.1"/>
    </source>
</evidence>
<keyword evidence="5" id="KW-0547">Nucleotide-binding</keyword>
<dbReference type="Pfam" id="PF00406">
    <property type="entry name" value="ADK"/>
    <property type="match status" value="1"/>
</dbReference>
<dbReference type="EMBL" id="OZ023709">
    <property type="protein sequence ID" value="CAK9881274.1"/>
    <property type="molecule type" value="Genomic_DNA"/>
</dbReference>
<dbReference type="InterPro" id="IPR006259">
    <property type="entry name" value="Adenyl_kin_sub"/>
</dbReference>
<evidence type="ECO:0000256" key="7">
    <source>
        <dbReference type="RuleBase" id="RU003330"/>
    </source>
</evidence>
<dbReference type="CDD" id="cd01428">
    <property type="entry name" value="ADK"/>
    <property type="match status" value="1"/>
</dbReference>
<dbReference type="InterPro" id="IPR027417">
    <property type="entry name" value="P-loop_NTPase"/>
</dbReference>
<evidence type="ECO:0000256" key="3">
    <source>
        <dbReference type="ARBA" id="ARBA00012955"/>
    </source>
</evidence>
<dbReference type="Gene3D" id="3.40.50.300">
    <property type="entry name" value="P-loop containing nucleotide triphosphate hydrolases"/>
    <property type="match status" value="1"/>
</dbReference>
<dbReference type="InterPro" id="IPR033690">
    <property type="entry name" value="Adenylat_kinase_CS"/>
</dbReference>
<comment type="catalytic activity">
    <reaction evidence="1">
        <text>AMP + ATP = 2 ADP</text>
        <dbReference type="Rhea" id="RHEA:12973"/>
        <dbReference type="ChEBI" id="CHEBI:30616"/>
        <dbReference type="ChEBI" id="CHEBI:456215"/>
        <dbReference type="ChEBI" id="CHEBI:456216"/>
        <dbReference type="EC" id="2.7.4.3"/>
    </reaction>
</comment>
<dbReference type="PRINTS" id="PR00094">
    <property type="entry name" value="ADENYLTKNASE"/>
</dbReference>
<dbReference type="PANTHER" id="PTHR23359">
    <property type="entry name" value="NUCLEOTIDE KINASE"/>
    <property type="match status" value="1"/>
</dbReference>
<dbReference type="InterPro" id="IPR000850">
    <property type="entry name" value="Adenylat/UMP-CMP_kin"/>
</dbReference>
<proteinExistence type="inferred from homology"/>
<dbReference type="NCBIfam" id="TIGR01351">
    <property type="entry name" value="adk"/>
    <property type="match status" value="1"/>
</dbReference>
<protein>
    <recommendedName>
        <fullName evidence="3">adenylate kinase</fullName>
        <ecNumber evidence="3">2.7.4.3</ecNumber>
    </recommendedName>
</protein>
<reference evidence="8" key="1">
    <citation type="submission" date="2024-03" db="EMBL/GenBank/DDBJ databases">
        <authorList>
            <consortium name="ELIXIR-Norway"/>
            <consortium name="Elixir Norway"/>
        </authorList>
    </citation>
    <scope>NUCLEOTIDE SEQUENCE</scope>
</reference>
<dbReference type="PROSITE" id="PS00113">
    <property type="entry name" value="ADENYLATE_KINASE"/>
    <property type="match status" value="1"/>
</dbReference>
<evidence type="ECO:0000256" key="6">
    <source>
        <dbReference type="ARBA" id="ARBA00022777"/>
    </source>
</evidence>
<comment type="similarity">
    <text evidence="2 7">Belongs to the adenylate kinase family.</text>
</comment>
<dbReference type="SUPFAM" id="SSF52540">
    <property type="entry name" value="P-loop containing nucleoside triphosphate hydrolases"/>
    <property type="match status" value="1"/>
</dbReference>
<gene>
    <name evidence="8" type="ORF">CSSPJE1EN2_LOCUS22658</name>
</gene>
<sequence length="307" mass="33717">MAAASCRAVTCRGGGRSSSNLLRGRSAFGVRELGCAAVESAVEVEGWRGGRERGRVGVVERHEEQGGRGVRWVFLGCPGVGKGTYASRLAKVLQVPHIAMGDLVRHELSQSSSMAKQLATLMSQGQLLPDDIILRLLSKRLDDNTTSSQPGFILDGFPRTVHQAEMMEEVADVQLVVNLKLREDALIAKCLGRRICSQCGGNFNLARLEMEESNSAPRIFMPPLLPPPSCASKMTTRADDTEEVVRTRLRIYYEESKPVEDFYRRGGKLLDFEVSGGIPETWPRLLAALNVDEKGHTNHDDSHKFAA</sequence>
<name>A0ABP1BXV7_9BRYO</name>
<dbReference type="Proteomes" id="UP001497522">
    <property type="component" value="Chromosome 8"/>
</dbReference>
<evidence type="ECO:0000256" key="5">
    <source>
        <dbReference type="ARBA" id="ARBA00022741"/>
    </source>
</evidence>
<keyword evidence="6 7" id="KW-0418">Kinase</keyword>
<dbReference type="HAMAP" id="MF_00235">
    <property type="entry name" value="Adenylate_kinase_Adk"/>
    <property type="match status" value="1"/>
</dbReference>
<keyword evidence="4 7" id="KW-0808">Transferase</keyword>